<feature type="transmembrane region" description="Helical" evidence="1">
    <location>
        <begin position="111"/>
        <end position="130"/>
    </location>
</feature>
<feature type="transmembrane region" description="Helical" evidence="1">
    <location>
        <begin position="38"/>
        <end position="60"/>
    </location>
</feature>
<comment type="caution">
    <text evidence="2">The sequence shown here is derived from an EMBL/GenBank/DDBJ whole genome shotgun (WGS) entry which is preliminary data.</text>
</comment>
<dbReference type="RefSeq" id="WP_123129046.1">
    <property type="nucleotide sequence ID" value="NZ_RJJD01000021.1"/>
</dbReference>
<feature type="transmembrane region" description="Helical" evidence="1">
    <location>
        <begin position="80"/>
        <end position="99"/>
    </location>
</feature>
<keyword evidence="1" id="KW-0472">Membrane</keyword>
<keyword evidence="1" id="KW-0812">Transmembrane</keyword>
<dbReference type="AlphaFoldDB" id="A0A3M9MAT9"/>
<gene>
    <name evidence="2" type="ORF">EFB08_21590</name>
</gene>
<feature type="transmembrane region" description="Helical" evidence="1">
    <location>
        <begin position="6"/>
        <end position="26"/>
    </location>
</feature>
<proteinExistence type="predicted"/>
<accession>A0A3M9MAT9</accession>
<organism evidence="2 3">
    <name type="scientific">Rufibacter latericius</name>
    <dbReference type="NCBI Taxonomy" id="2487040"/>
    <lineage>
        <taxon>Bacteria</taxon>
        <taxon>Pseudomonadati</taxon>
        <taxon>Bacteroidota</taxon>
        <taxon>Cytophagia</taxon>
        <taxon>Cytophagales</taxon>
        <taxon>Hymenobacteraceae</taxon>
        <taxon>Rufibacter</taxon>
    </lineage>
</organism>
<keyword evidence="3" id="KW-1185">Reference proteome</keyword>
<name>A0A3M9MAT9_9BACT</name>
<dbReference type="Proteomes" id="UP000272117">
    <property type="component" value="Unassembled WGS sequence"/>
</dbReference>
<reference evidence="2 3" key="1">
    <citation type="submission" date="2018-11" db="EMBL/GenBank/DDBJ databases">
        <title>Rufibacter latericius sp. nov., isolated from water in Baiyang Lake.</title>
        <authorList>
            <person name="Yang Y."/>
        </authorList>
    </citation>
    <scope>NUCLEOTIDE SEQUENCE [LARGE SCALE GENOMIC DNA]</scope>
    <source>
        <strain evidence="2 3">R-22-1c-1</strain>
    </source>
</reference>
<evidence type="ECO:0000313" key="3">
    <source>
        <dbReference type="Proteomes" id="UP000272117"/>
    </source>
</evidence>
<keyword evidence="1" id="KW-1133">Transmembrane helix</keyword>
<dbReference type="OrthoDB" id="53186at1853232"/>
<evidence type="ECO:0000313" key="2">
    <source>
        <dbReference type="EMBL" id="RNI22689.1"/>
    </source>
</evidence>
<evidence type="ECO:0000256" key="1">
    <source>
        <dbReference type="SAM" id="Phobius"/>
    </source>
</evidence>
<dbReference type="EMBL" id="RJJD01000021">
    <property type="protein sequence ID" value="RNI22689.1"/>
    <property type="molecule type" value="Genomic_DNA"/>
</dbReference>
<feature type="transmembrane region" description="Helical" evidence="1">
    <location>
        <begin position="136"/>
        <end position="153"/>
    </location>
</feature>
<protein>
    <submittedName>
        <fullName evidence="2">Uncharacterized protein</fullName>
    </submittedName>
</protein>
<sequence>MINTQLVDSLLLVVTVLASLIFTYLVSRKRILDFRSKVLTFLMAFLAQYTLLNICAHLIAVTAVAMIKAKAGTFVYDMRFYTLIQFGVLLALINGYLVAGVKRVCLGKELVLSNMVKACLLQIFISVPLFPFNPLSLLPGVASIFLMVLLIITHRRKTFALPSESKEILPKLSITQLA</sequence>